<reference evidence="1 2" key="1">
    <citation type="submission" date="2011-07" db="EMBL/GenBank/DDBJ databases">
        <authorList>
            <person name="Harkins D.M."/>
            <person name="Madupu R."/>
            <person name="Durkin A.S."/>
            <person name="Torralba M."/>
            <person name="Methe B."/>
            <person name="Sutton G.G."/>
            <person name="Nelson K.E."/>
        </authorList>
    </citation>
    <scope>NUCLEOTIDE SEQUENCE [LARGE SCALE GENOMIC DNA]</scope>
    <source>
        <strain evidence="1 2">HK 85</strain>
    </source>
</reference>
<accession>F9Q8B6</accession>
<dbReference type="Proteomes" id="UP000006235">
    <property type="component" value="Unassembled WGS sequence"/>
</dbReference>
<gene>
    <name evidence="1" type="ORF">HMPREF9952_1765</name>
</gene>
<dbReference type="EMBL" id="AFUV01000010">
    <property type="protein sequence ID" value="EGV06168.1"/>
    <property type="molecule type" value="Genomic_DNA"/>
</dbReference>
<proteinExistence type="predicted"/>
<dbReference type="STRING" id="1035188.HMPREF9952_1765"/>
<protein>
    <submittedName>
        <fullName evidence="1">Uncharacterized protein</fullName>
    </submittedName>
</protein>
<evidence type="ECO:0000313" key="1">
    <source>
        <dbReference type="EMBL" id="EGV06168.1"/>
    </source>
</evidence>
<dbReference type="AlphaFoldDB" id="F9Q8B6"/>
<evidence type="ECO:0000313" key="2">
    <source>
        <dbReference type="Proteomes" id="UP000006235"/>
    </source>
</evidence>
<name>F9Q8B6_9PAST</name>
<organism evidence="1 2">
    <name type="scientific">Haemophilus pittmaniae HK 85</name>
    <dbReference type="NCBI Taxonomy" id="1035188"/>
    <lineage>
        <taxon>Bacteria</taxon>
        <taxon>Pseudomonadati</taxon>
        <taxon>Pseudomonadota</taxon>
        <taxon>Gammaproteobacteria</taxon>
        <taxon>Pasteurellales</taxon>
        <taxon>Pasteurellaceae</taxon>
        <taxon>Haemophilus</taxon>
    </lineage>
</organism>
<sequence length="72" mass="8169">MLPNAQTEAENQITVDIINTAFMGNITEVQGVIKRNDEEKKLRLQLTKCPNLSDKLSFTVPRHAIKFLESVK</sequence>
<comment type="caution">
    <text evidence="1">The sequence shown here is derived from an EMBL/GenBank/DDBJ whole genome shotgun (WGS) entry which is preliminary data.</text>
</comment>